<keyword evidence="2 4" id="KW-0238">DNA-binding</keyword>
<dbReference type="GO" id="GO:0003677">
    <property type="term" value="F:DNA binding"/>
    <property type="evidence" value="ECO:0007669"/>
    <property type="project" value="UniProtKB-UniRule"/>
</dbReference>
<dbReference type="PANTHER" id="PTHR47506">
    <property type="entry name" value="TRANSCRIPTIONAL REGULATORY PROTEIN"/>
    <property type="match status" value="1"/>
</dbReference>
<reference evidence="6 7" key="1">
    <citation type="submission" date="2019-09" db="EMBL/GenBank/DDBJ databases">
        <authorList>
            <person name="Chen X.-Y."/>
        </authorList>
    </citation>
    <scope>NUCLEOTIDE SEQUENCE [LARGE SCALE GENOMIC DNA]</scope>
    <source>
        <strain evidence="6 7">NY5</strain>
    </source>
</reference>
<dbReference type="EMBL" id="VTUX01000002">
    <property type="protein sequence ID" value="KAA1193220.1"/>
    <property type="molecule type" value="Genomic_DNA"/>
</dbReference>
<feature type="domain" description="HTH tetR-type" evidence="5">
    <location>
        <begin position="6"/>
        <end position="66"/>
    </location>
</feature>
<keyword evidence="1" id="KW-0805">Transcription regulation</keyword>
<dbReference type="PANTHER" id="PTHR47506:SF1">
    <property type="entry name" value="HTH-TYPE TRANSCRIPTIONAL REGULATOR YJDC"/>
    <property type="match status" value="1"/>
</dbReference>
<dbReference type="PROSITE" id="PS50977">
    <property type="entry name" value="HTH_TETR_2"/>
    <property type="match status" value="1"/>
</dbReference>
<dbReference type="Pfam" id="PF16925">
    <property type="entry name" value="TetR_C_13"/>
    <property type="match status" value="1"/>
</dbReference>
<evidence type="ECO:0000256" key="2">
    <source>
        <dbReference type="ARBA" id="ARBA00023125"/>
    </source>
</evidence>
<evidence type="ECO:0000256" key="3">
    <source>
        <dbReference type="ARBA" id="ARBA00023163"/>
    </source>
</evidence>
<dbReference type="AlphaFoldDB" id="A0A5B0X1M2"/>
<dbReference type="InterPro" id="IPR036271">
    <property type="entry name" value="Tet_transcr_reg_TetR-rel_C_sf"/>
</dbReference>
<dbReference type="PRINTS" id="PR00455">
    <property type="entry name" value="HTHTETR"/>
</dbReference>
<dbReference type="Gene3D" id="1.10.357.10">
    <property type="entry name" value="Tetracycline Repressor, domain 2"/>
    <property type="match status" value="1"/>
</dbReference>
<dbReference type="SUPFAM" id="SSF48498">
    <property type="entry name" value="Tetracyclin repressor-like, C-terminal domain"/>
    <property type="match status" value="1"/>
</dbReference>
<comment type="caution">
    <text evidence="6">The sequence shown here is derived from an EMBL/GenBank/DDBJ whole genome shotgun (WGS) entry which is preliminary data.</text>
</comment>
<evidence type="ECO:0000259" key="5">
    <source>
        <dbReference type="PROSITE" id="PS50977"/>
    </source>
</evidence>
<dbReference type="InterPro" id="IPR011075">
    <property type="entry name" value="TetR_C"/>
</dbReference>
<sequence length="195" mass="21712">MARPAEFDRTQALEAAMKLFWARGYTATSLPDLLAAMGIARSSFYASFKTKRGLFVECLELFGDRTLDIVDRDAGKIPAAALPRAFFEATLLHVSRRKAKRGCMMVNTVLELADVDHELNQLATLKLEAIENAFALAFERAQQEGQLDTRRSAQELASIVMTINFGLRVQSRQMRSPEQIRTIIDNSLSMLGLAA</sequence>
<dbReference type="InterPro" id="IPR001647">
    <property type="entry name" value="HTH_TetR"/>
</dbReference>
<keyword evidence="7" id="KW-1185">Reference proteome</keyword>
<dbReference type="Proteomes" id="UP000323708">
    <property type="component" value="Unassembled WGS sequence"/>
</dbReference>
<dbReference type="Pfam" id="PF00440">
    <property type="entry name" value="TetR_N"/>
    <property type="match status" value="1"/>
</dbReference>
<evidence type="ECO:0000256" key="4">
    <source>
        <dbReference type="PROSITE-ProRule" id="PRU00335"/>
    </source>
</evidence>
<gene>
    <name evidence="6" type="ORF">F0M18_05090</name>
</gene>
<evidence type="ECO:0000256" key="1">
    <source>
        <dbReference type="ARBA" id="ARBA00023015"/>
    </source>
</evidence>
<keyword evidence="3" id="KW-0804">Transcription</keyword>
<dbReference type="RefSeq" id="WP_149610327.1">
    <property type="nucleotide sequence ID" value="NZ_VTUX01000002.1"/>
</dbReference>
<name>A0A5B0X1M2_9GAMM</name>
<dbReference type="Gene3D" id="1.10.10.60">
    <property type="entry name" value="Homeodomain-like"/>
    <property type="match status" value="1"/>
</dbReference>
<evidence type="ECO:0000313" key="7">
    <source>
        <dbReference type="Proteomes" id="UP000323708"/>
    </source>
</evidence>
<dbReference type="InterPro" id="IPR009057">
    <property type="entry name" value="Homeodomain-like_sf"/>
</dbReference>
<organism evidence="6 7">
    <name type="scientific">Pseudohalioglobus sediminis</name>
    <dbReference type="NCBI Taxonomy" id="2606449"/>
    <lineage>
        <taxon>Bacteria</taxon>
        <taxon>Pseudomonadati</taxon>
        <taxon>Pseudomonadota</taxon>
        <taxon>Gammaproteobacteria</taxon>
        <taxon>Cellvibrionales</taxon>
        <taxon>Halieaceae</taxon>
        <taxon>Pseudohalioglobus</taxon>
    </lineage>
</organism>
<protein>
    <submittedName>
        <fullName evidence="6">TetR/AcrR family transcriptional regulator</fullName>
    </submittedName>
</protein>
<feature type="DNA-binding region" description="H-T-H motif" evidence="4">
    <location>
        <begin position="29"/>
        <end position="48"/>
    </location>
</feature>
<evidence type="ECO:0000313" key="6">
    <source>
        <dbReference type="EMBL" id="KAA1193220.1"/>
    </source>
</evidence>
<dbReference type="SUPFAM" id="SSF46689">
    <property type="entry name" value="Homeodomain-like"/>
    <property type="match status" value="1"/>
</dbReference>
<accession>A0A5B0X1M2</accession>
<proteinExistence type="predicted"/>